<dbReference type="RefSeq" id="WP_129260203.1">
    <property type="nucleotide sequence ID" value="NZ_RDBM01000026.1"/>
</dbReference>
<name>A0A652L735_9ACTN</name>
<sequence>MERFPFPDDLVRAQQEWHDTCRALALPRPRRTTELRRRLLALSVRIHWHPFWSTPPGRTPAARVDLRRRARGGRRTEGAA</sequence>
<dbReference type="AlphaFoldDB" id="A0A652L735"/>
<organism evidence="1">
    <name type="scientific">Streptomyces sp. gb1(2016)</name>
    <dbReference type="NCBI Taxonomy" id="1828321"/>
    <lineage>
        <taxon>Bacteria</taxon>
        <taxon>Bacillati</taxon>
        <taxon>Actinomycetota</taxon>
        <taxon>Actinomycetes</taxon>
        <taxon>Kitasatosporales</taxon>
        <taxon>Streptomycetaceae</taxon>
        <taxon>Streptomyces</taxon>
    </lineage>
</organism>
<accession>A0A652L735</accession>
<evidence type="ECO:0000313" key="1">
    <source>
        <dbReference type="EMBL" id="TXS31882.1"/>
    </source>
</evidence>
<reference evidence="1" key="1">
    <citation type="submission" date="2018-10" db="EMBL/GenBank/DDBJ databases">
        <authorList>
            <person name="Hariharan J."/>
            <person name="Choudoir M.J."/>
            <person name="Diebold P."/>
            <person name="Panke-Buisse K."/>
            <person name="Campbell A.N."/>
            <person name="Buckley D.H."/>
        </authorList>
    </citation>
    <scope>NUCLEOTIDE SEQUENCE</scope>
    <source>
        <strain evidence="1">Gb1</strain>
    </source>
</reference>
<dbReference type="EMBL" id="RDBM01000026">
    <property type="protein sequence ID" value="TXS31882.1"/>
    <property type="molecule type" value="Genomic_DNA"/>
</dbReference>
<protein>
    <submittedName>
        <fullName evidence="1">Uncharacterized protein</fullName>
    </submittedName>
</protein>
<comment type="caution">
    <text evidence="1">The sequence shown here is derived from an EMBL/GenBank/DDBJ whole genome shotgun (WGS) entry which is preliminary data.</text>
</comment>
<proteinExistence type="predicted"/>
<gene>
    <name evidence="1" type="ORF">EAO74_08160</name>
</gene>